<name>A0A1L7XN39_9HELO</name>
<dbReference type="GO" id="GO:0016887">
    <property type="term" value="F:ATP hydrolysis activity"/>
    <property type="evidence" value="ECO:0007669"/>
    <property type="project" value="InterPro"/>
</dbReference>
<keyword evidence="1" id="KW-0547">Nucleotide-binding</keyword>
<dbReference type="InterPro" id="IPR050173">
    <property type="entry name" value="ABC_transporter_C-like"/>
</dbReference>
<dbReference type="InterPro" id="IPR003439">
    <property type="entry name" value="ABC_transporter-like_ATP-bd"/>
</dbReference>
<feature type="domain" description="ABC transporter" evidence="3">
    <location>
        <begin position="47"/>
        <end position="261"/>
    </location>
</feature>
<evidence type="ECO:0000256" key="1">
    <source>
        <dbReference type="ARBA" id="ARBA00022741"/>
    </source>
</evidence>
<keyword evidence="2" id="KW-0067">ATP-binding</keyword>
<gene>
    <name evidence="4" type="ORF">PAC_16339</name>
</gene>
<reference evidence="4 5" key="1">
    <citation type="submission" date="2016-03" db="EMBL/GenBank/DDBJ databases">
        <authorList>
            <person name="Ploux O."/>
        </authorList>
    </citation>
    <scope>NUCLEOTIDE SEQUENCE [LARGE SCALE GENOMIC DNA]</scope>
    <source>
        <strain evidence="4 5">UAMH 11012</strain>
    </source>
</reference>
<protein>
    <submittedName>
        <fullName evidence="4">Related to multidrug resistance-associated protein/mitoxantrone resistance protein, ABC superfamily</fullName>
    </submittedName>
</protein>
<dbReference type="EMBL" id="FJOG01000037">
    <property type="protein sequence ID" value="CZR66438.1"/>
    <property type="molecule type" value="Genomic_DNA"/>
</dbReference>
<evidence type="ECO:0000256" key="2">
    <source>
        <dbReference type="ARBA" id="ARBA00022840"/>
    </source>
</evidence>
<sequence length="264" mass="29494">MVVEWTELETSLGVVARLRNMEMYTPKEAQDSETVLPEPRWPQSGSVVFDNIEAAYNTNCDPVLRNVSFKVEAGQKAAICGRIGSTISTTIMSRTLLRSHLNIIPQEPILFLGSVRMNAIPFISSLSSFKDNNIITALTIVGFWTIIYSRGGLDADMSSIPLSEGQKQLFCLARALLRRDKCPILVLDEAKSNTDHHTDEQMQRIIREEWKDKTVIAVVHKLKTVMDCDGIAVLEKGGLVEFDAPAELLKREGGVFKGLWDSQR</sequence>
<dbReference type="OrthoDB" id="6500128at2759"/>
<dbReference type="PROSITE" id="PS50893">
    <property type="entry name" value="ABC_TRANSPORTER_2"/>
    <property type="match status" value="1"/>
</dbReference>
<dbReference type="InterPro" id="IPR027417">
    <property type="entry name" value="P-loop_NTPase"/>
</dbReference>
<dbReference type="STRING" id="576137.A0A1L7XN39"/>
<keyword evidence="5" id="KW-1185">Reference proteome</keyword>
<evidence type="ECO:0000313" key="5">
    <source>
        <dbReference type="Proteomes" id="UP000184330"/>
    </source>
</evidence>
<evidence type="ECO:0000313" key="4">
    <source>
        <dbReference type="EMBL" id="CZR66438.1"/>
    </source>
</evidence>
<dbReference type="GO" id="GO:0016020">
    <property type="term" value="C:membrane"/>
    <property type="evidence" value="ECO:0007669"/>
    <property type="project" value="TreeGrafter"/>
</dbReference>
<evidence type="ECO:0000259" key="3">
    <source>
        <dbReference type="PROSITE" id="PS50893"/>
    </source>
</evidence>
<dbReference type="PANTHER" id="PTHR24223">
    <property type="entry name" value="ATP-BINDING CASSETTE SUB-FAMILY C"/>
    <property type="match status" value="1"/>
</dbReference>
<dbReference type="AlphaFoldDB" id="A0A1L7XN39"/>
<organism evidence="4 5">
    <name type="scientific">Phialocephala subalpina</name>
    <dbReference type="NCBI Taxonomy" id="576137"/>
    <lineage>
        <taxon>Eukaryota</taxon>
        <taxon>Fungi</taxon>
        <taxon>Dikarya</taxon>
        <taxon>Ascomycota</taxon>
        <taxon>Pezizomycotina</taxon>
        <taxon>Leotiomycetes</taxon>
        <taxon>Helotiales</taxon>
        <taxon>Mollisiaceae</taxon>
        <taxon>Phialocephala</taxon>
        <taxon>Phialocephala fortinii species complex</taxon>
    </lineage>
</organism>
<accession>A0A1L7XN39</accession>
<dbReference type="PANTHER" id="PTHR24223:SF399">
    <property type="entry name" value="ABC TRANSPORTER ATNG"/>
    <property type="match status" value="1"/>
</dbReference>
<dbReference type="GO" id="GO:0005524">
    <property type="term" value="F:ATP binding"/>
    <property type="evidence" value="ECO:0007669"/>
    <property type="project" value="UniProtKB-KW"/>
</dbReference>
<dbReference type="Proteomes" id="UP000184330">
    <property type="component" value="Unassembled WGS sequence"/>
</dbReference>
<proteinExistence type="predicted"/>
<dbReference type="GO" id="GO:0042626">
    <property type="term" value="F:ATPase-coupled transmembrane transporter activity"/>
    <property type="evidence" value="ECO:0007669"/>
    <property type="project" value="TreeGrafter"/>
</dbReference>
<dbReference type="SUPFAM" id="SSF52540">
    <property type="entry name" value="P-loop containing nucleoside triphosphate hydrolases"/>
    <property type="match status" value="1"/>
</dbReference>
<dbReference type="Gene3D" id="3.40.50.300">
    <property type="entry name" value="P-loop containing nucleotide triphosphate hydrolases"/>
    <property type="match status" value="1"/>
</dbReference>